<feature type="transmembrane region" description="Helical" evidence="9">
    <location>
        <begin position="106"/>
        <end position="125"/>
    </location>
</feature>
<evidence type="ECO:0000256" key="4">
    <source>
        <dbReference type="ARBA" id="ARBA00022692"/>
    </source>
</evidence>
<evidence type="ECO:0000256" key="6">
    <source>
        <dbReference type="ARBA" id="ARBA00023136"/>
    </source>
</evidence>
<feature type="transmembrane region" description="Helical" evidence="9">
    <location>
        <begin position="212"/>
        <end position="232"/>
    </location>
</feature>
<dbReference type="PANTHER" id="PTHR43029:SF10">
    <property type="entry name" value="AMMONIUM TRANSPORTER MEP2"/>
    <property type="match status" value="1"/>
</dbReference>
<keyword evidence="3" id="KW-0813">Transport</keyword>
<keyword evidence="4 9" id="KW-0812">Transmembrane</keyword>
<feature type="transmembrane region" description="Helical" evidence="9">
    <location>
        <begin position="137"/>
        <end position="159"/>
    </location>
</feature>
<feature type="domain" description="Ammonium transporter AmtB-like" evidence="10">
    <location>
        <begin position="17"/>
        <end position="266"/>
    </location>
</feature>
<feature type="transmembrane region" description="Helical" evidence="9">
    <location>
        <begin position="416"/>
        <end position="439"/>
    </location>
</feature>
<keyword evidence="8" id="KW-0175">Coiled coil</keyword>
<name>A0A9W4TT76_9ASCO</name>
<comment type="caution">
    <text evidence="11">The sequence shown here is derived from an EMBL/GenBank/DDBJ whole genome shotgun (WGS) entry which is preliminary data.</text>
</comment>
<evidence type="ECO:0000313" key="11">
    <source>
        <dbReference type="EMBL" id="CAI5756667.1"/>
    </source>
</evidence>
<dbReference type="InterPro" id="IPR029020">
    <property type="entry name" value="Ammonium/urea_transptr"/>
</dbReference>
<keyword evidence="12" id="KW-1185">Reference proteome</keyword>
<dbReference type="InterPro" id="IPR001905">
    <property type="entry name" value="Ammonium_transpt"/>
</dbReference>
<keyword evidence="7" id="KW-0924">Ammonia transport</keyword>
<evidence type="ECO:0000256" key="7">
    <source>
        <dbReference type="ARBA" id="ARBA00023177"/>
    </source>
</evidence>
<evidence type="ECO:0000259" key="10">
    <source>
        <dbReference type="Pfam" id="PF00909"/>
    </source>
</evidence>
<dbReference type="PANTHER" id="PTHR43029">
    <property type="entry name" value="AMMONIUM TRANSPORTER MEP2"/>
    <property type="match status" value="1"/>
</dbReference>
<comment type="similarity">
    <text evidence="2">Belongs to the ammonia transporter channel (TC 1.A.11.2) family.</text>
</comment>
<dbReference type="GO" id="GO:0008519">
    <property type="term" value="F:ammonium channel activity"/>
    <property type="evidence" value="ECO:0007669"/>
    <property type="project" value="InterPro"/>
</dbReference>
<dbReference type="InterPro" id="IPR024041">
    <property type="entry name" value="NH4_transpt_AmtB-like_dom"/>
</dbReference>
<feature type="domain" description="Ammonium transporter AmtB-like" evidence="10">
    <location>
        <begin position="311"/>
        <end position="452"/>
    </location>
</feature>
<dbReference type="Gene3D" id="1.10.3430.10">
    <property type="entry name" value="Ammonium transporter AmtB like domains"/>
    <property type="match status" value="1"/>
</dbReference>
<dbReference type="OrthoDB" id="534912at2759"/>
<feature type="coiled-coil region" evidence="8">
    <location>
        <begin position="449"/>
        <end position="477"/>
    </location>
</feature>
<feature type="transmembrane region" description="Helical" evidence="9">
    <location>
        <begin position="375"/>
        <end position="396"/>
    </location>
</feature>
<accession>A0A9W4TT76</accession>
<evidence type="ECO:0000256" key="8">
    <source>
        <dbReference type="SAM" id="Coils"/>
    </source>
</evidence>
<dbReference type="Proteomes" id="UP001152885">
    <property type="component" value="Unassembled WGS sequence"/>
</dbReference>
<comment type="subcellular location">
    <subcellularLocation>
        <location evidence="1">Membrane</location>
        <topology evidence="1">Multi-pass membrane protein</topology>
    </subcellularLocation>
</comment>
<proteinExistence type="inferred from homology"/>
<dbReference type="Pfam" id="PF00909">
    <property type="entry name" value="Ammonium_transp"/>
    <property type="match status" value="2"/>
</dbReference>
<evidence type="ECO:0000256" key="9">
    <source>
        <dbReference type="SAM" id="Phobius"/>
    </source>
</evidence>
<evidence type="ECO:0000256" key="3">
    <source>
        <dbReference type="ARBA" id="ARBA00022448"/>
    </source>
</evidence>
<keyword evidence="6 9" id="KW-0472">Membrane</keyword>
<dbReference type="SUPFAM" id="SSF111352">
    <property type="entry name" value="Ammonium transporter"/>
    <property type="match status" value="1"/>
</dbReference>
<reference evidence="11" key="1">
    <citation type="submission" date="2022-12" db="EMBL/GenBank/DDBJ databases">
        <authorList>
            <person name="Brejova B."/>
        </authorList>
    </citation>
    <scope>NUCLEOTIDE SEQUENCE</scope>
</reference>
<feature type="transmembrane region" description="Helical" evidence="9">
    <location>
        <begin position="316"/>
        <end position="339"/>
    </location>
</feature>
<feature type="transmembrane region" description="Helical" evidence="9">
    <location>
        <begin position="345"/>
        <end position="363"/>
    </location>
</feature>
<evidence type="ECO:0000256" key="1">
    <source>
        <dbReference type="ARBA" id="ARBA00004141"/>
    </source>
</evidence>
<feature type="transmembrane region" description="Helical" evidence="9">
    <location>
        <begin position="17"/>
        <end position="39"/>
    </location>
</feature>
<feature type="transmembrane region" description="Helical" evidence="9">
    <location>
        <begin position="46"/>
        <end position="66"/>
    </location>
</feature>
<dbReference type="GO" id="GO:0005886">
    <property type="term" value="C:plasma membrane"/>
    <property type="evidence" value="ECO:0007669"/>
    <property type="project" value="TreeGrafter"/>
</dbReference>
<gene>
    <name evidence="11" type="ORF">CANVERA_P1185</name>
</gene>
<evidence type="ECO:0000256" key="2">
    <source>
        <dbReference type="ARBA" id="ARBA00005887"/>
    </source>
</evidence>
<feature type="transmembrane region" description="Helical" evidence="9">
    <location>
        <begin position="244"/>
        <end position="269"/>
    </location>
</feature>
<dbReference type="EMBL" id="CANTUO010000001">
    <property type="protein sequence ID" value="CAI5756667.1"/>
    <property type="molecule type" value="Genomic_DNA"/>
</dbReference>
<organism evidence="11 12">
    <name type="scientific">Candida verbasci</name>
    <dbReference type="NCBI Taxonomy" id="1227364"/>
    <lineage>
        <taxon>Eukaryota</taxon>
        <taxon>Fungi</taxon>
        <taxon>Dikarya</taxon>
        <taxon>Ascomycota</taxon>
        <taxon>Saccharomycotina</taxon>
        <taxon>Pichiomycetes</taxon>
        <taxon>Debaryomycetaceae</taxon>
        <taxon>Candida/Lodderomyces clade</taxon>
        <taxon>Candida</taxon>
    </lineage>
</organism>
<feature type="transmembrane region" description="Helical" evidence="9">
    <location>
        <begin position="179"/>
        <end position="200"/>
    </location>
</feature>
<keyword evidence="5 9" id="KW-1133">Transmembrane helix</keyword>
<protein>
    <recommendedName>
        <fullName evidence="10">Ammonium transporter AmtB-like domain-containing protein</fullName>
    </recommendedName>
</protein>
<sequence>MSEIEQIDIRTSIDSLYMLYCTSLLPLVILGIAFFYSGLTQRRSSLTMFSIPFLICPMIIIDWFIWGYSLTYSTSSNHYIGNLSFAVLRSLKHQLNTQFTNSRGSILLLSHFLFNMFFKLICAALTFPGCIAERGRILPMLLFLFIWSVIIYNPVTYWFWNENGWLSVDLNKLPVLDFAGGNCVHIVSGFTCLAYSYILGPRNPKILYNYRNLNTSHIIIGMSFVLFGWIGFMAGCEFKFSYRSLFIITNTILAATSSGIIWTAIDFWFSSIPLEGELQPITSEGSKLDPVISETGVLKSQRYHETKSNFIEKKKFSMISFSSGIMAGLVVFTPAGGYISSNDEFWKPIVFGVVGAIICNISTRLKYFFQIDDALDIFAIHGVAGIVGSLLTGLFANKSFGSEGGWIHHHWKQFGYQTLGVVITSCYVFIMSLFFLYLIDLIPGLHLRIDKNFNKREREKEKVKEEEESQINETKVEFWEQVELQGTDAYEFNGEFMMDFIEFIKVIRPQDYEDDTFQEVIEGNFNTSYQSHETNLTKRD</sequence>
<evidence type="ECO:0000313" key="12">
    <source>
        <dbReference type="Proteomes" id="UP001152885"/>
    </source>
</evidence>
<evidence type="ECO:0000256" key="5">
    <source>
        <dbReference type="ARBA" id="ARBA00022989"/>
    </source>
</evidence>
<dbReference type="AlphaFoldDB" id="A0A9W4TT76"/>